<sequence length="708" mass="77925">MEERTARSALGPARCTARAWLAFDLVDVWFGEFQPAWSRIGLWCRRAVWLFVEWRYCPCSHYLSGTRLGVVCACEVLRCGSGVLMDLSPNSASCTMGWPSPAWPISQLHPYWCKAFRHKSQGCRRLAVDVCVQVWVPITATNTASLLTPPPGWRRFELQGIGCRNRVVLSGRGSRQADPTRSIPSVVALPFLPTGERNGWPSNIGEVSVQWSPRTPRSSPPLLHEAKGETPHLKWRKAPCAKLIGEAVASACCVHIILEAHTTLCVRKGPNVSQYEAGDAAGSSLSIVGEDLWPHEVNGEVFGQITDDPGAWTHLLLYSSAIPSFTGIGRLERGLACATQRLYPRCERRSGEWLDLGILLVATSCGTMLYSPRTSCMVDTTILQAVAISQFCRQTARDAIALMSGSRRAKWEILEKSSRPDQLHCPAHFSHAKIRGATLLGIEPSSLWWEANNLTTKPPWPPERQLKDGCSNTRLYYSPAESPRLYFEDHPSTAACHQMPLLIQSASHVLDPALATDVICRKRIYVTLTPSTTLAKMLWLTATYAQRTKLRGYKYHSMVRPYLVNARLWRDSPRWLAAAAGVGCGGVRGRCDLGYLEVVDQGKRGRSTRAAWQDALVSIGIQGLLMLGRDPLEGSDPSELTAAKDDEDPLNGWTQGPSDLFILKGYASLAAVEQGWQALALGHHSDEGAADCPKAYSAKLVACRTSEG</sequence>
<keyword evidence="2" id="KW-1185">Reference proteome</keyword>
<protein>
    <submittedName>
        <fullName evidence="1">Uncharacterized protein</fullName>
    </submittedName>
</protein>
<name>A0ABQ9GCX0_9NEOP</name>
<gene>
    <name evidence="1" type="ORF">PR048_029266</name>
</gene>
<evidence type="ECO:0000313" key="2">
    <source>
        <dbReference type="Proteomes" id="UP001159363"/>
    </source>
</evidence>
<comment type="caution">
    <text evidence="1">The sequence shown here is derived from an EMBL/GenBank/DDBJ whole genome shotgun (WGS) entry which is preliminary data.</text>
</comment>
<evidence type="ECO:0000313" key="1">
    <source>
        <dbReference type="EMBL" id="KAJ8870245.1"/>
    </source>
</evidence>
<organism evidence="1 2">
    <name type="scientific">Dryococelus australis</name>
    <dbReference type="NCBI Taxonomy" id="614101"/>
    <lineage>
        <taxon>Eukaryota</taxon>
        <taxon>Metazoa</taxon>
        <taxon>Ecdysozoa</taxon>
        <taxon>Arthropoda</taxon>
        <taxon>Hexapoda</taxon>
        <taxon>Insecta</taxon>
        <taxon>Pterygota</taxon>
        <taxon>Neoptera</taxon>
        <taxon>Polyneoptera</taxon>
        <taxon>Phasmatodea</taxon>
        <taxon>Verophasmatodea</taxon>
        <taxon>Anareolatae</taxon>
        <taxon>Phasmatidae</taxon>
        <taxon>Eurycanthinae</taxon>
        <taxon>Dryococelus</taxon>
    </lineage>
</organism>
<dbReference type="Proteomes" id="UP001159363">
    <property type="component" value="Chromosome 12"/>
</dbReference>
<proteinExistence type="predicted"/>
<accession>A0ABQ9GCX0</accession>
<reference evidence="1 2" key="1">
    <citation type="submission" date="2023-02" db="EMBL/GenBank/DDBJ databases">
        <title>LHISI_Scaffold_Assembly.</title>
        <authorList>
            <person name="Stuart O.P."/>
            <person name="Cleave R."/>
            <person name="Magrath M.J.L."/>
            <person name="Mikheyev A.S."/>
        </authorList>
    </citation>
    <scope>NUCLEOTIDE SEQUENCE [LARGE SCALE GENOMIC DNA]</scope>
    <source>
        <strain evidence="1">Daus_M_001</strain>
        <tissue evidence="1">Leg muscle</tissue>
    </source>
</reference>
<dbReference type="EMBL" id="JARBHB010000013">
    <property type="protein sequence ID" value="KAJ8870245.1"/>
    <property type="molecule type" value="Genomic_DNA"/>
</dbReference>